<keyword evidence="1" id="KW-0732">Signal</keyword>
<dbReference type="Proteomes" id="UP000321497">
    <property type="component" value="Unassembled WGS sequence"/>
</dbReference>
<sequence>MKSLLPIFALFFILSATTLQAQEQYTVDGQTYTLNTEVEGTLTLLWNTVEGEYRYFSKKGNDIVELKNTKQNGDYQEEYKVTLQQQTSDASVSTEKVKLTLPSLHAFFVQYNKKKDPNFNETEKSIDLEFRLGAFAGVSNSIYTTNPTNALQPVAGIDLELIDAIKLKRHSVVLRFKQTFESSDYKYTASQISLNYRFKFVKTPKFDAFINCKFAALTFSKREFTYILESDPPTIITENSSGSDFNAPVTFGIGADYKVGNGYITFNYNDIVGLNVESNDEFPVDFTLGYKFNL</sequence>
<gene>
    <name evidence="2" type="ORF">ESU54_05345</name>
</gene>
<evidence type="ECO:0000313" key="2">
    <source>
        <dbReference type="EMBL" id="TXD73895.1"/>
    </source>
</evidence>
<dbReference type="EMBL" id="VORT01000003">
    <property type="protein sequence ID" value="TXD73895.1"/>
    <property type="molecule type" value="Genomic_DNA"/>
</dbReference>
<organism evidence="2 3">
    <name type="scientific">Aequorivita antarctica</name>
    <dbReference type="NCBI Taxonomy" id="153266"/>
    <lineage>
        <taxon>Bacteria</taxon>
        <taxon>Pseudomonadati</taxon>
        <taxon>Bacteroidota</taxon>
        <taxon>Flavobacteriia</taxon>
        <taxon>Flavobacteriales</taxon>
        <taxon>Flavobacteriaceae</taxon>
        <taxon>Aequorivita</taxon>
    </lineage>
</organism>
<keyword evidence="3" id="KW-1185">Reference proteome</keyword>
<evidence type="ECO:0000313" key="3">
    <source>
        <dbReference type="Proteomes" id="UP000321497"/>
    </source>
</evidence>
<feature type="chain" id="PRO_5023122511" description="Porin family protein" evidence="1">
    <location>
        <begin position="22"/>
        <end position="294"/>
    </location>
</feature>
<name>A0A5C6Z2H5_9FLAO</name>
<evidence type="ECO:0000256" key="1">
    <source>
        <dbReference type="SAM" id="SignalP"/>
    </source>
</evidence>
<accession>A0A5C6Z2H5</accession>
<reference evidence="2 3" key="1">
    <citation type="submission" date="2019-08" db="EMBL/GenBank/DDBJ databases">
        <title>Genome of Aequorivita antarctica SW49 (type strain).</title>
        <authorList>
            <person name="Bowman J.P."/>
        </authorList>
    </citation>
    <scope>NUCLEOTIDE SEQUENCE [LARGE SCALE GENOMIC DNA]</scope>
    <source>
        <strain evidence="2 3">SW49</strain>
    </source>
</reference>
<protein>
    <recommendedName>
        <fullName evidence="4">Porin family protein</fullName>
    </recommendedName>
</protein>
<evidence type="ECO:0008006" key="4">
    <source>
        <dbReference type="Google" id="ProtNLM"/>
    </source>
</evidence>
<proteinExistence type="predicted"/>
<dbReference type="OrthoDB" id="1411114at2"/>
<dbReference type="RefSeq" id="WP_111843479.1">
    <property type="nucleotide sequence ID" value="NZ_UEGI01000002.1"/>
</dbReference>
<comment type="caution">
    <text evidence="2">The sequence shown here is derived from an EMBL/GenBank/DDBJ whole genome shotgun (WGS) entry which is preliminary data.</text>
</comment>
<feature type="signal peptide" evidence="1">
    <location>
        <begin position="1"/>
        <end position="21"/>
    </location>
</feature>
<dbReference type="AlphaFoldDB" id="A0A5C6Z2H5"/>